<dbReference type="GO" id="GO:0016829">
    <property type="term" value="F:lyase activity"/>
    <property type="evidence" value="ECO:0007669"/>
    <property type="project" value="InterPro"/>
</dbReference>
<dbReference type="Gene3D" id="1.50.10.100">
    <property type="entry name" value="Chondroitin AC/alginate lyase"/>
    <property type="match status" value="1"/>
</dbReference>
<gene>
    <name evidence="3" type="ORF">SAMN05443144_1061</name>
</gene>
<dbReference type="EMBL" id="FQUS01000006">
    <property type="protein sequence ID" value="SHF16127.1"/>
    <property type="molecule type" value="Genomic_DNA"/>
</dbReference>
<dbReference type="Gene3D" id="2.70.98.70">
    <property type="match status" value="1"/>
</dbReference>
<dbReference type="InterPro" id="IPR012480">
    <property type="entry name" value="Hepar_II_III_C"/>
</dbReference>
<evidence type="ECO:0000313" key="4">
    <source>
        <dbReference type="Proteomes" id="UP000184041"/>
    </source>
</evidence>
<comment type="subcellular location">
    <subcellularLocation>
        <location evidence="1">Cell envelope</location>
    </subcellularLocation>
</comment>
<protein>
    <submittedName>
        <fullName evidence="3">Heparinase II/III-like protein</fullName>
    </submittedName>
</protein>
<dbReference type="AlphaFoldDB" id="A0A1M4ZE90"/>
<dbReference type="Proteomes" id="UP000184041">
    <property type="component" value="Unassembled WGS sequence"/>
</dbReference>
<dbReference type="PROSITE" id="PS51318">
    <property type="entry name" value="TAT"/>
    <property type="match status" value="1"/>
</dbReference>
<evidence type="ECO:0000259" key="2">
    <source>
        <dbReference type="Pfam" id="PF07940"/>
    </source>
</evidence>
<dbReference type="InterPro" id="IPR006311">
    <property type="entry name" value="TAT_signal"/>
</dbReference>
<keyword evidence="4" id="KW-1185">Reference proteome</keyword>
<dbReference type="InterPro" id="IPR008929">
    <property type="entry name" value="Chondroitin_lyas"/>
</dbReference>
<evidence type="ECO:0000256" key="1">
    <source>
        <dbReference type="ARBA" id="ARBA00004196"/>
    </source>
</evidence>
<dbReference type="STRING" id="1194090.SAMN05443144_1061"/>
<proteinExistence type="predicted"/>
<dbReference type="SUPFAM" id="SSF48230">
    <property type="entry name" value="Chondroitin AC/alginate lyase"/>
    <property type="match status" value="1"/>
</dbReference>
<evidence type="ECO:0000313" key="3">
    <source>
        <dbReference type="EMBL" id="SHF16127.1"/>
    </source>
</evidence>
<name>A0A1M4ZE90_9BACT</name>
<feature type="domain" description="Heparinase II/III-like C-terminal" evidence="2">
    <location>
        <begin position="595"/>
        <end position="783"/>
    </location>
</feature>
<dbReference type="GO" id="GO:0030313">
    <property type="term" value="C:cell envelope"/>
    <property type="evidence" value="ECO:0007669"/>
    <property type="project" value="UniProtKB-SubCell"/>
</dbReference>
<reference evidence="3 4" key="1">
    <citation type="submission" date="2016-11" db="EMBL/GenBank/DDBJ databases">
        <authorList>
            <person name="Jaros S."/>
            <person name="Januszkiewicz K."/>
            <person name="Wedrychowicz H."/>
        </authorList>
    </citation>
    <scope>NUCLEOTIDE SEQUENCE [LARGE SCALE GENOMIC DNA]</scope>
    <source>
        <strain evidence="3 4">DSM 21986</strain>
    </source>
</reference>
<organism evidence="3 4">
    <name type="scientific">Fodinibius roseus</name>
    <dbReference type="NCBI Taxonomy" id="1194090"/>
    <lineage>
        <taxon>Bacteria</taxon>
        <taxon>Pseudomonadati</taxon>
        <taxon>Balneolota</taxon>
        <taxon>Balneolia</taxon>
        <taxon>Balneolales</taxon>
        <taxon>Balneolaceae</taxon>
        <taxon>Fodinibius</taxon>
    </lineage>
</organism>
<dbReference type="RefSeq" id="WP_073061250.1">
    <property type="nucleotide sequence ID" value="NZ_FQUS01000006.1"/>
</dbReference>
<dbReference type="Pfam" id="PF07940">
    <property type="entry name" value="Hepar_II_III_C"/>
    <property type="match status" value="1"/>
</dbReference>
<accession>A0A1M4ZE90</accession>
<dbReference type="OrthoDB" id="227957at2"/>
<sequence length="890" mass="100682">MNQTTFDRREFITRVAKSTAGLAVGGPWLFAKGDRSTDEVYTEPLFDWSPWERYRDSMPHPGLTIKERDLQYARENIQRYDWARNYASNIERTVRFYLKHIDTDFLDNLIEETTPGYTLWTPCPSCRDQGYPVHPHGLWNWDIMDPEVLTCRQCGTVFPNAHYPEDVALHASWGTAQTITYYGGEPFEMFGFKAGRPSFTANIRARKVQWAASYSRMLAEAYALTGTPEFALACRKILLRFAACFPNWLVHVGYGEYADMDPKIASLHINDLPEPELTPPPNEPDYSLWTGYWSAGRAIGRGYDSEFVRKVVEAYDLSCTAKDKGGKAIYSEADRIVIERDLLLESTILLVCDKEINNKSISNRTAVGMVGMCVGHPGMVRFGLEGFDRAINEWFLSDGTSSESSFYGLMTLGGIWDMAQAARGYSDPPGFEEESGRRIDSLDLYSDNQYEQVWEAFFQGLQGDLRYPPYADAFPASGGLDASYVELMVAHYPKRKKYLALLKQLCGQRLGLPSGPVPASYYEQDQERLELLTMTFPYDLAQPNTPSSISLYYRSPDLADKKSGQLRFKDWNPPALRIGHIRTGTDGRESLLLLNASHWGNHHHKDSLNLYYWKNGHELLSDLGYLWDHPQEFKTSRVLAHNTVVIDGQDQRGDGRGGTMHFFKTSNHVKVMEASSEAYAQATMYRRTCALIDHGKGRNYMVDVFRVQGGDRQDYVIHLNNLEVDVSGLTLQPVASEQLYDFDGIRKGQSQEPWNLKWNAGTNMRGQAWMIGQPGEECYLAEGWGQRDWQNSDEGTRIPYVVRRCEGGGLKTFVSVFEGFDPDEPFVRDVRFNESTGVLTVDTAIGCDYVMSALDESILKIPAAGKNNTIKAHFGAASVQEGKLAWKFTG</sequence>